<gene>
    <name evidence="4" type="ORF">QP027_10325</name>
</gene>
<feature type="signal peptide" evidence="2">
    <location>
        <begin position="1"/>
        <end position="35"/>
    </location>
</feature>
<dbReference type="EMBL" id="CP126969">
    <property type="protein sequence ID" value="WIM67484.1"/>
    <property type="molecule type" value="Genomic_DNA"/>
</dbReference>
<dbReference type="PANTHER" id="PTHR21666">
    <property type="entry name" value="PEPTIDASE-RELATED"/>
    <property type="match status" value="1"/>
</dbReference>
<dbReference type="SUPFAM" id="SSF51261">
    <property type="entry name" value="Duplicated hybrid motif"/>
    <property type="match status" value="1"/>
</dbReference>
<dbReference type="InterPro" id="IPR050570">
    <property type="entry name" value="Cell_wall_metabolism_enzyme"/>
</dbReference>
<dbReference type="InterPro" id="IPR016047">
    <property type="entry name" value="M23ase_b-sheet_dom"/>
</dbReference>
<evidence type="ECO:0000313" key="4">
    <source>
        <dbReference type="EMBL" id="WIM67484.1"/>
    </source>
</evidence>
<sequence>MCSNHRRSGGRHRKPGPTKGRVAVIAALASTVSTAGIGGAAAATLQDQAQPKSDVKDNLDLVNDAEAAPAEAATQIEAEEAVAPQILTINEYKPVENLSDQLTKAVEYDTERAEAAQAEANRIASEAAAAAEAEAAAAAEAAAGSSLSSVAGASSITGATVVKPAEGAFTSGYGPRWGTMHRGIDIANSVGTPILAAMAGTVIDSGPASGYGNWIRIQHDDGSMTIYGHMETLSVSVGQRVEAGQYIAGMGSRGFSTGSHLHFEYHPAGSGAVDPQPWFAAHGISL</sequence>
<dbReference type="GO" id="GO:0016787">
    <property type="term" value="F:hydrolase activity"/>
    <property type="evidence" value="ECO:0007669"/>
    <property type="project" value="UniProtKB-KW"/>
</dbReference>
<evidence type="ECO:0000313" key="5">
    <source>
        <dbReference type="Proteomes" id="UP001225598"/>
    </source>
</evidence>
<reference evidence="4 5" key="1">
    <citation type="submission" date="2023-05" db="EMBL/GenBank/DDBJ databases">
        <title>Corynebacterium suedekumii sp. nov. and Corynebacterium breve sp. nov. isolated from raw cow's milk.</title>
        <authorList>
            <person name="Baer M.K."/>
            <person name="Mehl L."/>
            <person name="Hellmuth R."/>
            <person name="Marke G."/>
            <person name="Lipski A."/>
        </authorList>
    </citation>
    <scope>NUCLEOTIDE SEQUENCE [LARGE SCALE GENOMIC DNA]</scope>
    <source>
        <strain evidence="4 5">R4</strain>
    </source>
</reference>
<feature type="compositionally biased region" description="Basic residues" evidence="1">
    <location>
        <begin position="1"/>
        <end position="16"/>
    </location>
</feature>
<dbReference type="EC" id="3.4.-.-" evidence="4"/>
<dbReference type="PANTHER" id="PTHR21666:SF270">
    <property type="entry name" value="MUREIN HYDROLASE ACTIVATOR ENVC"/>
    <property type="match status" value="1"/>
</dbReference>
<keyword evidence="2" id="KW-0732">Signal</keyword>
<organism evidence="4 5">
    <name type="scientific">Corynebacterium breve</name>
    <dbReference type="NCBI Taxonomy" id="3049799"/>
    <lineage>
        <taxon>Bacteria</taxon>
        <taxon>Bacillati</taxon>
        <taxon>Actinomycetota</taxon>
        <taxon>Actinomycetes</taxon>
        <taxon>Mycobacteriales</taxon>
        <taxon>Corynebacteriaceae</taxon>
        <taxon>Corynebacterium</taxon>
    </lineage>
</organism>
<feature type="domain" description="M23ase beta-sheet core" evidence="3">
    <location>
        <begin position="180"/>
        <end position="275"/>
    </location>
</feature>
<evidence type="ECO:0000259" key="3">
    <source>
        <dbReference type="Pfam" id="PF01551"/>
    </source>
</evidence>
<dbReference type="Gene3D" id="2.70.70.10">
    <property type="entry name" value="Glucose Permease (Domain IIA)"/>
    <property type="match status" value="1"/>
</dbReference>
<evidence type="ECO:0000256" key="1">
    <source>
        <dbReference type="SAM" id="MobiDB-lite"/>
    </source>
</evidence>
<name>A0ABY8VDE6_9CORY</name>
<proteinExistence type="predicted"/>
<dbReference type="Pfam" id="PF01551">
    <property type="entry name" value="Peptidase_M23"/>
    <property type="match status" value="1"/>
</dbReference>
<keyword evidence="4" id="KW-0378">Hydrolase</keyword>
<accession>A0ABY8VDE6</accession>
<feature type="chain" id="PRO_5046408844" evidence="2">
    <location>
        <begin position="36"/>
        <end position="286"/>
    </location>
</feature>
<evidence type="ECO:0000256" key="2">
    <source>
        <dbReference type="SAM" id="SignalP"/>
    </source>
</evidence>
<dbReference type="InterPro" id="IPR011055">
    <property type="entry name" value="Dup_hybrid_motif"/>
</dbReference>
<dbReference type="CDD" id="cd12797">
    <property type="entry name" value="M23_peptidase"/>
    <property type="match status" value="1"/>
</dbReference>
<feature type="region of interest" description="Disordered" evidence="1">
    <location>
        <begin position="1"/>
        <end position="20"/>
    </location>
</feature>
<dbReference type="Proteomes" id="UP001225598">
    <property type="component" value="Chromosome"/>
</dbReference>
<protein>
    <submittedName>
        <fullName evidence="4">M23 family metallopeptidase</fullName>
        <ecNumber evidence="4">3.4.-.-</ecNumber>
    </submittedName>
</protein>
<keyword evidence="5" id="KW-1185">Reference proteome</keyword>